<reference evidence="1" key="1">
    <citation type="journal article" date="2022" name="Syst. Appl. Microbiol.">
        <title>Natronocalculus amylovorans gen. nov., sp. nov., and Natranaeroarchaeum aerophilus sp. nov., dominant culturable amylolytic natronoarchaea from hypersaline soda lakes in southwestern Siberia.</title>
        <authorList>
            <person name="Sorokin D.Y."/>
            <person name="Elcheninov A.G."/>
            <person name="Khizhniak T.V."/>
            <person name="Koenen M."/>
            <person name="Bale N.J."/>
            <person name="Damste J.S.S."/>
            <person name="Kublanov I.V."/>
        </authorList>
    </citation>
    <scope>NUCLEOTIDE SEQUENCE</scope>
    <source>
        <strain evidence="1">AArc-St2</strain>
    </source>
</reference>
<protein>
    <submittedName>
        <fullName evidence="1">Uncharacterized protein</fullName>
    </submittedName>
</protein>
<accession>A0AAE3FZH1</accession>
<dbReference type="EMBL" id="JAKRVX010000006">
    <property type="protein sequence ID" value="MCL9817893.1"/>
    <property type="molecule type" value="Genomic_DNA"/>
</dbReference>
<sequence length="183" mass="20809">MRVREWKDILEDVTERSVDPDGWRAIAGQRRNGVGEDMYIGHPRVGVYQLKTYARNPYDVKGIGAQVARRIDDELDPLFPSRDDDGRFAVRKPIEDKNKAQSMAKRLEETIKVHADAPTTGDDFFTDVMDAIESPAYGPMEFDIADRPDRLNSLSDTFEDAEKLLTSELDDLIEDDGIDRGFQ</sequence>
<reference evidence="1" key="2">
    <citation type="submission" date="2022-02" db="EMBL/GenBank/DDBJ databases">
        <authorList>
            <person name="Elcheninov A.G."/>
            <person name="Sorokin D.Y."/>
            <person name="Kublanov I.V."/>
        </authorList>
    </citation>
    <scope>NUCLEOTIDE SEQUENCE</scope>
    <source>
        <strain evidence="1">AArc-St2</strain>
    </source>
</reference>
<organism evidence="1 2">
    <name type="scientific">Natronocalculus amylovorans</name>
    <dbReference type="NCBI Taxonomy" id="2917812"/>
    <lineage>
        <taxon>Archaea</taxon>
        <taxon>Methanobacteriati</taxon>
        <taxon>Methanobacteriota</taxon>
        <taxon>Stenosarchaea group</taxon>
        <taxon>Halobacteria</taxon>
        <taxon>Halobacteriales</taxon>
        <taxon>Haloferacaceae</taxon>
        <taxon>Natronocalculus</taxon>
    </lineage>
</organism>
<gene>
    <name evidence="1" type="ORF">AArcSt2_13190</name>
</gene>
<name>A0AAE3FZH1_9EURY</name>
<dbReference type="AlphaFoldDB" id="A0AAE3FZH1"/>
<evidence type="ECO:0000313" key="2">
    <source>
        <dbReference type="Proteomes" id="UP001203207"/>
    </source>
</evidence>
<comment type="caution">
    <text evidence="1">The sequence shown here is derived from an EMBL/GenBank/DDBJ whole genome shotgun (WGS) entry which is preliminary data.</text>
</comment>
<dbReference type="RefSeq" id="WP_174654075.1">
    <property type="nucleotide sequence ID" value="NZ_JAKRVX010000006.1"/>
</dbReference>
<evidence type="ECO:0000313" key="1">
    <source>
        <dbReference type="EMBL" id="MCL9817893.1"/>
    </source>
</evidence>
<proteinExistence type="predicted"/>
<dbReference type="Proteomes" id="UP001203207">
    <property type="component" value="Unassembled WGS sequence"/>
</dbReference>
<keyword evidence="2" id="KW-1185">Reference proteome</keyword>